<dbReference type="OrthoDB" id="197151at2157"/>
<reference evidence="2 3" key="1">
    <citation type="submission" date="2018-11" db="EMBL/GenBank/DDBJ databases">
        <title>Taxonoimc description of Halomarina strain SPP-AMP-1.</title>
        <authorList>
            <person name="Pal Y."/>
            <person name="Srinivasana K."/>
            <person name="Verma A."/>
            <person name="Kumar P."/>
        </authorList>
    </citation>
    <scope>NUCLEOTIDE SEQUENCE [LARGE SCALE GENOMIC DNA]</scope>
    <source>
        <strain evidence="2 3">SPP-AMP-1</strain>
    </source>
</reference>
<evidence type="ECO:0000313" key="2">
    <source>
        <dbReference type="EMBL" id="RRJ32966.1"/>
    </source>
</evidence>
<evidence type="ECO:0000313" key="3">
    <source>
        <dbReference type="Proteomes" id="UP000282322"/>
    </source>
</evidence>
<dbReference type="AlphaFoldDB" id="A0A3P3RHH1"/>
<dbReference type="InterPro" id="IPR001279">
    <property type="entry name" value="Metallo-B-lactamas"/>
</dbReference>
<dbReference type="SUPFAM" id="SSF56281">
    <property type="entry name" value="Metallo-hydrolase/oxidoreductase"/>
    <property type="match status" value="1"/>
</dbReference>
<organism evidence="2 3">
    <name type="scientific">Halocatena pleomorpha</name>
    <dbReference type="NCBI Taxonomy" id="1785090"/>
    <lineage>
        <taxon>Archaea</taxon>
        <taxon>Methanobacteriati</taxon>
        <taxon>Methanobacteriota</taxon>
        <taxon>Stenosarchaea group</taxon>
        <taxon>Halobacteria</taxon>
        <taxon>Halobacteriales</taxon>
        <taxon>Natronomonadaceae</taxon>
        <taxon>Halocatena</taxon>
    </lineage>
</organism>
<dbReference type="CDD" id="cd07721">
    <property type="entry name" value="yflN-like_MBL-fold"/>
    <property type="match status" value="1"/>
</dbReference>
<dbReference type="InterPro" id="IPR050855">
    <property type="entry name" value="NDM-1-like"/>
</dbReference>
<dbReference type="Pfam" id="PF00753">
    <property type="entry name" value="Lactamase_B"/>
    <property type="match status" value="1"/>
</dbReference>
<evidence type="ECO:0000259" key="1">
    <source>
        <dbReference type="SMART" id="SM00849"/>
    </source>
</evidence>
<protein>
    <submittedName>
        <fullName evidence="2">MBL fold metallo-hydrolase</fullName>
    </submittedName>
</protein>
<name>A0A3P3RHH1_9EURY</name>
<dbReference type="EMBL" id="RRCH01000005">
    <property type="protein sequence ID" value="RRJ32966.1"/>
    <property type="molecule type" value="Genomic_DNA"/>
</dbReference>
<comment type="caution">
    <text evidence="2">The sequence shown here is derived from an EMBL/GenBank/DDBJ whole genome shotgun (WGS) entry which is preliminary data.</text>
</comment>
<dbReference type="SMART" id="SM00849">
    <property type="entry name" value="Lactamase_B"/>
    <property type="match status" value="1"/>
</dbReference>
<keyword evidence="3" id="KW-1185">Reference proteome</keyword>
<accession>A0A3P3RHH1</accession>
<proteinExistence type="predicted"/>
<dbReference type="InterPro" id="IPR036866">
    <property type="entry name" value="RibonucZ/Hydroxyglut_hydro"/>
</dbReference>
<dbReference type="PANTHER" id="PTHR42951">
    <property type="entry name" value="METALLO-BETA-LACTAMASE DOMAIN-CONTAINING"/>
    <property type="match status" value="1"/>
</dbReference>
<sequence>MMRCLREDLWLLELGWSAPLGSNAYLIDDGIDTETGDQSGGDVTLIDTGYRYNRRSLEGELEAAGYVPDDIDRVLLTHYDLDHTWGLDSVSFDCPVYLGERDVALVEGTWDPPITHHKGLFHRAARQLFSLPADIDLHGVSDEQQIGRFTAYHTPGHNPGHTVYIHDAGVAFLGDLLWETDGELTTPFWGDSYDMRQLRESVRDLAYRCPPFGVACIGHGTPITDRGYERLQTLAEEV</sequence>
<dbReference type="Proteomes" id="UP000282322">
    <property type="component" value="Unassembled WGS sequence"/>
</dbReference>
<dbReference type="Gene3D" id="3.60.15.10">
    <property type="entry name" value="Ribonuclease Z/Hydroxyacylglutathione hydrolase-like"/>
    <property type="match status" value="1"/>
</dbReference>
<feature type="domain" description="Metallo-beta-lactamase" evidence="1">
    <location>
        <begin position="21"/>
        <end position="219"/>
    </location>
</feature>
<dbReference type="PANTHER" id="PTHR42951:SF4">
    <property type="entry name" value="ACYL-COENZYME A THIOESTERASE MBLAC2"/>
    <property type="match status" value="1"/>
</dbReference>
<gene>
    <name evidence="2" type="ORF">EIK79_03810</name>
</gene>